<sequence>MRYYYLIALALLLTACNKTPKVELNFKAAGIKTGTIILSQFKETLLSQDIKDGAATISKPIQAPGYYDITIIDNDKPLNSKTTFNIYLENGNYTIDLKPGTKEGYPTITSGSKVQQQLSDYYKIENEIAGPLNHTIDSLLNYLDSKEISTLSKKAHSALITKTRDYQIERRKLEPKVLDAYVTKHPDNVVAAHIMGQQFMDEYPVEYNNILKKLTAEAKATEDGQKVTDKLSVLVKLLPGSEAPDIVGATPDGKAFDKRSIKAKVILVEFWVSNSQLSQMNHSKILNGLIIGDNDKKRFGVVSISTDKDQDVWKRAIKTSNLNWPQVADFKGDASPNVANWKITAVPSYFLVDSKWRIIKPNIDIVTVDDEVHNYLLKSVK</sequence>
<dbReference type="InterPro" id="IPR036249">
    <property type="entry name" value="Thioredoxin-like_sf"/>
</dbReference>
<dbReference type="Pfam" id="PF14289">
    <property type="entry name" value="DUF4369"/>
    <property type="match status" value="1"/>
</dbReference>
<reference evidence="2 3" key="1">
    <citation type="submission" date="2022-07" db="EMBL/GenBank/DDBJ databases">
        <title>Mucilaginibacter sp. JC4.</title>
        <authorList>
            <person name="Le V."/>
            <person name="Ko S.-R."/>
            <person name="Ahn C.-Y."/>
            <person name="Oh H.-M."/>
        </authorList>
    </citation>
    <scope>NUCLEOTIDE SEQUENCE [LARGE SCALE GENOMIC DNA]</scope>
    <source>
        <strain evidence="2 3">JC4</strain>
    </source>
</reference>
<name>A0ABT1T731_9SPHI</name>
<protein>
    <submittedName>
        <fullName evidence="2">Thioredoxin-like domain-containing protein</fullName>
    </submittedName>
</protein>
<dbReference type="EMBL" id="JANHOH010000007">
    <property type="protein sequence ID" value="MCQ6960436.1"/>
    <property type="molecule type" value="Genomic_DNA"/>
</dbReference>
<dbReference type="RefSeq" id="WP_256540616.1">
    <property type="nucleotide sequence ID" value="NZ_JANHOH010000007.1"/>
</dbReference>
<dbReference type="Gene3D" id="3.40.30.10">
    <property type="entry name" value="Glutaredoxin"/>
    <property type="match status" value="1"/>
</dbReference>
<evidence type="ECO:0000313" key="2">
    <source>
        <dbReference type="EMBL" id="MCQ6960436.1"/>
    </source>
</evidence>
<dbReference type="InterPro" id="IPR025380">
    <property type="entry name" value="DUF4369"/>
</dbReference>
<proteinExistence type="predicted"/>
<organism evidence="2 3">
    <name type="scientific">Mucilaginibacter aquariorum</name>
    <dbReference type="NCBI Taxonomy" id="2967225"/>
    <lineage>
        <taxon>Bacteria</taxon>
        <taxon>Pseudomonadati</taxon>
        <taxon>Bacteroidota</taxon>
        <taxon>Sphingobacteriia</taxon>
        <taxon>Sphingobacteriales</taxon>
        <taxon>Sphingobacteriaceae</taxon>
        <taxon>Mucilaginibacter</taxon>
    </lineage>
</organism>
<keyword evidence="3" id="KW-1185">Reference proteome</keyword>
<accession>A0ABT1T731</accession>
<evidence type="ECO:0000313" key="3">
    <source>
        <dbReference type="Proteomes" id="UP001204376"/>
    </source>
</evidence>
<feature type="domain" description="DUF4369" evidence="1">
    <location>
        <begin position="23"/>
        <end position="117"/>
    </location>
</feature>
<gene>
    <name evidence="2" type="ORF">NPE20_20825</name>
</gene>
<dbReference type="PROSITE" id="PS51257">
    <property type="entry name" value="PROKAR_LIPOPROTEIN"/>
    <property type="match status" value="1"/>
</dbReference>
<dbReference type="SUPFAM" id="SSF52833">
    <property type="entry name" value="Thioredoxin-like"/>
    <property type="match status" value="1"/>
</dbReference>
<evidence type="ECO:0000259" key="1">
    <source>
        <dbReference type="Pfam" id="PF14289"/>
    </source>
</evidence>
<comment type="caution">
    <text evidence="2">The sequence shown here is derived from an EMBL/GenBank/DDBJ whole genome shotgun (WGS) entry which is preliminary data.</text>
</comment>
<dbReference type="Proteomes" id="UP001204376">
    <property type="component" value="Unassembled WGS sequence"/>
</dbReference>